<name>A0A7C9E7W5_OPUST</name>
<sequence>MKNPMQVFNWVHRKFLCIHTQSDTTLTEEDGKISPKKVDFENNALFEHDGHDEFNSWEKGFLAVGTLGIGPLDEGIQPQCVDEIIKEISDDHDHDHKESSLALGDHLRDDKHDVHDNVKNHEILMLRHELKKSGSGCDEIEEITEDIVDVEMKEDNQSKKTECKGRKRRVTLADLFLEDSDHHAHHIVKEVEDECHVQDNSVDIRKPNKTKKKRTTRARNGFIKAKKLLKDDFRPLEMFNQLMKRLIRKKIHPDLEGKMQKGHTDTANQG</sequence>
<comment type="similarity">
    <text evidence="2">Belongs to the TAC family.</text>
</comment>
<reference evidence="4" key="1">
    <citation type="journal article" date="2013" name="J. Plant Res.">
        <title>Effect of fungi and light on seed germination of three Opuntia species from semiarid lands of central Mexico.</title>
        <authorList>
            <person name="Delgado-Sanchez P."/>
            <person name="Jimenez-Bremont J.F."/>
            <person name="Guerrero-Gonzalez Mde L."/>
            <person name="Flores J."/>
        </authorList>
    </citation>
    <scope>NUCLEOTIDE SEQUENCE</scope>
    <source>
        <tissue evidence="4">Cladode</tissue>
    </source>
</reference>
<dbReference type="EMBL" id="GISG01215938">
    <property type="protein sequence ID" value="MBA4662461.1"/>
    <property type="molecule type" value="Transcribed_RNA"/>
</dbReference>
<evidence type="ECO:0000256" key="3">
    <source>
        <dbReference type="ARBA" id="ARBA00026138"/>
    </source>
</evidence>
<dbReference type="PANTHER" id="PTHR38366">
    <property type="entry name" value="NAD-DEPENDENT PROTEIN DEACETYLASE HST1-LIKE PROTEIN"/>
    <property type="match status" value="1"/>
</dbReference>
<organism evidence="4">
    <name type="scientific">Opuntia streptacantha</name>
    <name type="common">Prickly pear cactus</name>
    <name type="synonym">Opuntia cardona</name>
    <dbReference type="NCBI Taxonomy" id="393608"/>
    <lineage>
        <taxon>Eukaryota</taxon>
        <taxon>Viridiplantae</taxon>
        <taxon>Streptophyta</taxon>
        <taxon>Embryophyta</taxon>
        <taxon>Tracheophyta</taxon>
        <taxon>Spermatophyta</taxon>
        <taxon>Magnoliopsida</taxon>
        <taxon>eudicotyledons</taxon>
        <taxon>Gunneridae</taxon>
        <taxon>Pentapetalae</taxon>
        <taxon>Caryophyllales</taxon>
        <taxon>Cactineae</taxon>
        <taxon>Cactaceae</taxon>
        <taxon>Opuntioideae</taxon>
        <taxon>Opuntia</taxon>
    </lineage>
</organism>
<evidence type="ECO:0000256" key="2">
    <source>
        <dbReference type="ARBA" id="ARBA00025796"/>
    </source>
</evidence>
<evidence type="ECO:0000256" key="1">
    <source>
        <dbReference type="ARBA" id="ARBA00022604"/>
    </source>
</evidence>
<dbReference type="PANTHER" id="PTHR38366:SF1">
    <property type="entry name" value="PROTEIN TILLER ANGLE CONTROL 1"/>
    <property type="match status" value="1"/>
</dbReference>
<reference evidence="4" key="2">
    <citation type="submission" date="2020-07" db="EMBL/GenBank/DDBJ databases">
        <authorList>
            <person name="Vera ALvarez R."/>
            <person name="Arias-Moreno D.M."/>
            <person name="Jimenez-Jacinto V."/>
            <person name="Jimenez-Bremont J.F."/>
            <person name="Swaminathan K."/>
            <person name="Moose S.P."/>
            <person name="Guerrero-Gonzalez M.L."/>
            <person name="Marino-Ramirez L."/>
            <person name="Landsman D."/>
            <person name="Rodriguez-Kessler M."/>
            <person name="Delgado-Sanchez P."/>
        </authorList>
    </citation>
    <scope>NUCLEOTIDE SEQUENCE</scope>
    <source>
        <tissue evidence="4">Cladode</tissue>
    </source>
</reference>
<dbReference type="AlphaFoldDB" id="A0A7C9E7W5"/>
<dbReference type="GO" id="GO:0001763">
    <property type="term" value="P:morphogenesis of a branching structure"/>
    <property type="evidence" value="ECO:0007669"/>
    <property type="project" value="InterPro"/>
</dbReference>
<evidence type="ECO:0000313" key="4">
    <source>
        <dbReference type="EMBL" id="MBA4662461.1"/>
    </source>
</evidence>
<dbReference type="InterPro" id="IPR044989">
    <property type="entry name" value="TAC1"/>
</dbReference>
<accession>A0A7C9E7W5</accession>
<keyword evidence="1" id="KW-0341">Growth regulation</keyword>
<proteinExistence type="inferred from homology"/>
<protein>
    <recommendedName>
        <fullName evidence="3">Protein TILLER ANGLE CONTROL 1</fullName>
    </recommendedName>
</protein>